<protein>
    <submittedName>
        <fullName evidence="1">Uncharacterized protein</fullName>
    </submittedName>
</protein>
<name>A0A6A5RA13_9PLEO</name>
<organism evidence="1 2">
    <name type="scientific">Didymella exigua CBS 183.55</name>
    <dbReference type="NCBI Taxonomy" id="1150837"/>
    <lineage>
        <taxon>Eukaryota</taxon>
        <taxon>Fungi</taxon>
        <taxon>Dikarya</taxon>
        <taxon>Ascomycota</taxon>
        <taxon>Pezizomycotina</taxon>
        <taxon>Dothideomycetes</taxon>
        <taxon>Pleosporomycetidae</taxon>
        <taxon>Pleosporales</taxon>
        <taxon>Pleosporineae</taxon>
        <taxon>Didymellaceae</taxon>
        <taxon>Didymella</taxon>
    </lineage>
</organism>
<proteinExistence type="predicted"/>
<dbReference type="RefSeq" id="XP_033444616.1">
    <property type="nucleotide sequence ID" value="XM_033593869.1"/>
</dbReference>
<reference evidence="1" key="1">
    <citation type="journal article" date="2020" name="Stud. Mycol.">
        <title>101 Dothideomycetes genomes: a test case for predicting lifestyles and emergence of pathogens.</title>
        <authorList>
            <person name="Haridas S."/>
            <person name="Albert R."/>
            <person name="Binder M."/>
            <person name="Bloem J."/>
            <person name="Labutti K."/>
            <person name="Salamov A."/>
            <person name="Andreopoulos B."/>
            <person name="Baker S."/>
            <person name="Barry K."/>
            <person name="Bills G."/>
            <person name="Bluhm B."/>
            <person name="Cannon C."/>
            <person name="Castanera R."/>
            <person name="Culley D."/>
            <person name="Daum C."/>
            <person name="Ezra D."/>
            <person name="Gonzalez J."/>
            <person name="Henrissat B."/>
            <person name="Kuo A."/>
            <person name="Liang C."/>
            <person name="Lipzen A."/>
            <person name="Lutzoni F."/>
            <person name="Magnuson J."/>
            <person name="Mondo S."/>
            <person name="Nolan M."/>
            <person name="Ohm R."/>
            <person name="Pangilinan J."/>
            <person name="Park H.-J."/>
            <person name="Ramirez L."/>
            <person name="Alfaro M."/>
            <person name="Sun H."/>
            <person name="Tritt A."/>
            <person name="Yoshinaga Y."/>
            <person name="Zwiers L.-H."/>
            <person name="Turgeon B."/>
            <person name="Goodwin S."/>
            <person name="Spatafora J."/>
            <person name="Crous P."/>
            <person name="Grigoriev I."/>
        </authorList>
    </citation>
    <scope>NUCLEOTIDE SEQUENCE</scope>
    <source>
        <strain evidence="1">CBS 183.55</strain>
    </source>
</reference>
<evidence type="ECO:0000313" key="1">
    <source>
        <dbReference type="EMBL" id="KAF1924363.1"/>
    </source>
</evidence>
<dbReference type="GeneID" id="54351537"/>
<accession>A0A6A5RA13</accession>
<dbReference type="AlphaFoldDB" id="A0A6A5RA13"/>
<evidence type="ECO:0000313" key="2">
    <source>
        <dbReference type="Proteomes" id="UP000800082"/>
    </source>
</evidence>
<sequence>MLLTILTHLRSSPRDPGSPLTPPYTSDIIFETTTRHSQSPQRHCQRWLIRERQLTAWGRRRTGESGTVERKLGCSTVLSKAIQTKFKFHMPMLEQCDMALALVYQPRRTRTTDPWRRPSRRLLHNDARIKSARTVQDFMRRNRIARKTLFSSDSFAINLLVEQTSRYVSRLI</sequence>
<keyword evidence="2" id="KW-1185">Reference proteome</keyword>
<dbReference type="Proteomes" id="UP000800082">
    <property type="component" value="Unassembled WGS sequence"/>
</dbReference>
<gene>
    <name evidence="1" type="ORF">M421DRAFT_424808</name>
</gene>
<dbReference type="EMBL" id="ML978994">
    <property type="protein sequence ID" value="KAF1924363.1"/>
    <property type="molecule type" value="Genomic_DNA"/>
</dbReference>